<dbReference type="Proteomes" id="UP000233556">
    <property type="component" value="Unassembled WGS sequence"/>
</dbReference>
<accession>A0A2I0U647</accession>
<organism evidence="2 3">
    <name type="scientific">Limosa lapponica baueri</name>
    <dbReference type="NCBI Taxonomy" id="1758121"/>
    <lineage>
        <taxon>Eukaryota</taxon>
        <taxon>Metazoa</taxon>
        <taxon>Chordata</taxon>
        <taxon>Craniata</taxon>
        <taxon>Vertebrata</taxon>
        <taxon>Euteleostomi</taxon>
        <taxon>Archelosauria</taxon>
        <taxon>Archosauria</taxon>
        <taxon>Dinosauria</taxon>
        <taxon>Saurischia</taxon>
        <taxon>Theropoda</taxon>
        <taxon>Coelurosauria</taxon>
        <taxon>Aves</taxon>
        <taxon>Neognathae</taxon>
        <taxon>Neoaves</taxon>
        <taxon>Charadriiformes</taxon>
        <taxon>Scolopacidae</taxon>
        <taxon>Limosa</taxon>
    </lineage>
</organism>
<gene>
    <name evidence="2" type="ORF">llap_8129</name>
</gene>
<keyword evidence="3" id="KW-1185">Reference proteome</keyword>
<protein>
    <submittedName>
        <fullName evidence="2">Uncharacterized protein</fullName>
    </submittedName>
</protein>
<feature type="region of interest" description="Disordered" evidence="1">
    <location>
        <begin position="53"/>
        <end position="96"/>
    </location>
</feature>
<evidence type="ECO:0000313" key="3">
    <source>
        <dbReference type="Proteomes" id="UP000233556"/>
    </source>
</evidence>
<proteinExistence type="predicted"/>
<sequence>MSILQLALGHGQEEAWLEQTLLQQSWQGFGRKKHKLGLGCQCRWDHCSRHTLKPGLPADTRQKKKKKKKKKKKAPHKQKTVTKPKQNYRPLIFHRY</sequence>
<dbReference type="AlphaFoldDB" id="A0A2I0U647"/>
<dbReference type="EMBL" id="KZ506101">
    <property type="protein sequence ID" value="PKU41554.1"/>
    <property type="molecule type" value="Genomic_DNA"/>
</dbReference>
<reference evidence="3" key="2">
    <citation type="submission" date="2017-12" db="EMBL/GenBank/DDBJ databases">
        <title>Genome sequence of the Bar-tailed Godwit (Limosa lapponica baueri).</title>
        <authorList>
            <person name="Lima N.C.B."/>
            <person name="Parody-Merino A.M."/>
            <person name="Battley P.F."/>
            <person name="Fidler A.E."/>
            <person name="Prosdocimi F."/>
        </authorList>
    </citation>
    <scope>NUCLEOTIDE SEQUENCE [LARGE SCALE GENOMIC DNA]</scope>
</reference>
<evidence type="ECO:0000313" key="2">
    <source>
        <dbReference type="EMBL" id="PKU41554.1"/>
    </source>
</evidence>
<evidence type="ECO:0000256" key="1">
    <source>
        <dbReference type="SAM" id="MobiDB-lite"/>
    </source>
</evidence>
<feature type="compositionally biased region" description="Basic residues" evidence="1">
    <location>
        <begin position="62"/>
        <end position="82"/>
    </location>
</feature>
<name>A0A2I0U647_LIMLA</name>
<reference evidence="3" key="1">
    <citation type="submission" date="2017-11" db="EMBL/GenBank/DDBJ databases">
        <authorList>
            <person name="Lima N.C."/>
            <person name="Parody-Merino A.M."/>
            <person name="Battley P.F."/>
            <person name="Fidler A.E."/>
            <person name="Prosdocimi F."/>
        </authorList>
    </citation>
    <scope>NUCLEOTIDE SEQUENCE [LARGE SCALE GENOMIC DNA]</scope>
</reference>